<dbReference type="SMART" id="SM00387">
    <property type="entry name" value="HATPase_c"/>
    <property type="match status" value="1"/>
</dbReference>
<dbReference type="GO" id="GO:0046983">
    <property type="term" value="F:protein dimerization activity"/>
    <property type="evidence" value="ECO:0007669"/>
    <property type="project" value="InterPro"/>
</dbReference>
<comment type="caution">
    <text evidence="11">The sequence shown here is derived from an EMBL/GenBank/DDBJ whole genome shotgun (WGS) entry which is preliminary data.</text>
</comment>
<sequence>MKSVERLRYAARAHPTAVDSLLGALVFGISLVPVAPPGGPPPQPVTAGSVLLALTGCGALALRRRHPLPVLGVVSVAAAVSLVTLQTRGFLVLTVGIAAYTVATRTSRRTAVAVGTASALTLGACAVVALDVGWLDPAVVVLLLWFGLAVAAGTSVRTRRDYIAVLTERAQRAEQTREQEARRRVAEERLRIARELHDVVAHHIAVINVQAGVAGHLIREQPAVAEDALGHVRAAARTALEELATLLGVLRRDEESGPDAPTEPAPSLSRLDALIEAFAAGQPVRWTVSGQPRALPSAVDVAAYRILQESLTNACRHASGTPVTVRLTYDEAAVTVEVCDGGPAGAAPAASPGTGLGLLGMRERAESVGGTFSAGRRPEGGFRVHAVLPARATQEEAV</sequence>
<comment type="catalytic activity">
    <reaction evidence="1">
        <text>ATP + protein L-histidine = ADP + protein N-phospho-L-histidine.</text>
        <dbReference type="EC" id="2.7.13.3"/>
    </reaction>
</comment>
<keyword evidence="6 11" id="KW-0418">Kinase</keyword>
<dbReference type="InterPro" id="IPR055558">
    <property type="entry name" value="DUF7134"/>
</dbReference>
<keyword evidence="3" id="KW-0597">Phosphoprotein</keyword>
<evidence type="ECO:0000259" key="10">
    <source>
        <dbReference type="SMART" id="SM00387"/>
    </source>
</evidence>
<dbReference type="EC" id="2.7.13.3" evidence="2"/>
<keyword evidence="7" id="KW-0067">ATP-binding</keyword>
<evidence type="ECO:0000256" key="8">
    <source>
        <dbReference type="ARBA" id="ARBA00023012"/>
    </source>
</evidence>
<dbReference type="Pfam" id="PF23539">
    <property type="entry name" value="DUF7134"/>
    <property type="match status" value="1"/>
</dbReference>
<dbReference type="GO" id="GO:0000155">
    <property type="term" value="F:phosphorelay sensor kinase activity"/>
    <property type="evidence" value="ECO:0007669"/>
    <property type="project" value="InterPro"/>
</dbReference>
<dbReference type="InterPro" id="IPR003594">
    <property type="entry name" value="HATPase_dom"/>
</dbReference>
<dbReference type="Gene3D" id="3.30.565.10">
    <property type="entry name" value="Histidine kinase-like ATPase, C-terminal domain"/>
    <property type="match status" value="1"/>
</dbReference>
<evidence type="ECO:0000256" key="7">
    <source>
        <dbReference type="ARBA" id="ARBA00022840"/>
    </source>
</evidence>
<evidence type="ECO:0000256" key="4">
    <source>
        <dbReference type="ARBA" id="ARBA00022679"/>
    </source>
</evidence>
<dbReference type="PANTHER" id="PTHR24421">
    <property type="entry name" value="NITRATE/NITRITE SENSOR PROTEIN NARX-RELATED"/>
    <property type="match status" value="1"/>
</dbReference>
<evidence type="ECO:0000256" key="6">
    <source>
        <dbReference type="ARBA" id="ARBA00022777"/>
    </source>
</evidence>
<dbReference type="Pfam" id="PF02518">
    <property type="entry name" value="HATPase_c"/>
    <property type="match status" value="1"/>
</dbReference>
<evidence type="ECO:0000313" key="12">
    <source>
        <dbReference type="Proteomes" id="UP000546162"/>
    </source>
</evidence>
<feature type="transmembrane region" description="Helical" evidence="9">
    <location>
        <begin position="21"/>
        <end position="39"/>
    </location>
</feature>
<dbReference type="InterPro" id="IPR011712">
    <property type="entry name" value="Sig_transdc_His_kin_sub3_dim/P"/>
</dbReference>
<keyword evidence="8" id="KW-0902">Two-component regulatory system</keyword>
<feature type="transmembrane region" description="Helical" evidence="9">
    <location>
        <begin position="138"/>
        <end position="156"/>
    </location>
</feature>
<dbReference type="AlphaFoldDB" id="A0A7W7H175"/>
<accession>A0A7W7H175</accession>
<dbReference type="GO" id="GO:0005524">
    <property type="term" value="F:ATP binding"/>
    <property type="evidence" value="ECO:0007669"/>
    <property type="project" value="UniProtKB-KW"/>
</dbReference>
<keyword evidence="9" id="KW-1133">Transmembrane helix</keyword>
<dbReference type="PANTHER" id="PTHR24421:SF10">
    <property type="entry name" value="NITRATE_NITRITE SENSOR PROTEIN NARQ"/>
    <property type="match status" value="1"/>
</dbReference>
<feature type="transmembrane region" description="Helical" evidence="9">
    <location>
        <begin position="111"/>
        <end position="132"/>
    </location>
</feature>
<dbReference type="SUPFAM" id="SSF55874">
    <property type="entry name" value="ATPase domain of HSP90 chaperone/DNA topoisomerase II/histidine kinase"/>
    <property type="match status" value="1"/>
</dbReference>
<dbReference type="InterPro" id="IPR036890">
    <property type="entry name" value="HATPase_C_sf"/>
</dbReference>
<dbReference type="GO" id="GO:0016020">
    <property type="term" value="C:membrane"/>
    <property type="evidence" value="ECO:0007669"/>
    <property type="project" value="InterPro"/>
</dbReference>
<evidence type="ECO:0000256" key="5">
    <source>
        <dbReference type="ARBA" id="ARBA00022741"/>
    </source>
</evidence>
<reference evidence="11 12" key="1">
    <citation type="submission" date="2020-08" db="EMBL/GenBank/DDBJ databases">
        <title>Sequencing the genomes of 1000 actinobacteria strains.</title>
        <authorList>
            <person name="Klenk H.-P."/>
        </authorList>
    </citation>
    <scope>NUCLEOTIDE SEQUENCE [LARGE SCALE GENOMIC DNA]</scope>
    <source>
        <strain evidence="11 12">DSM 45809</strain>
    </source>
</reference>
<dbReference type="CDD" id="cd16917">
    <property type="entry name" value="HATPase_UhpB-NarQ-NarX-like"/>
    <property type="match status" value="1"/>
</dbReference>
<dbReference type="InterPro" id="IPR050482">
    <property type="entry name" value="Sensor_HK_TwoCompSys"/>
</dbReference>
<gene>
    <name evidence="11" type="ORF">BJY16_005550</name>
</gene>
<keyword evidence="9" id="KW-0472">Membrane</keyword>
<evidence type="ECO:0000313" key="11">
    <source>
        <dbReference type="EMBL" id="MBB4742091.1"/>
    </source>
</evidence>
<evidence type="ECO:0000256" key="9">
    <source>
        <dbReference type="SAM" id="Phobius"/>
    </source>
</evidence>
<dbReference type="RefSeq" id="WP_185042505.1">
    <property type="nucleotide sequence ID" value="NZ_BAABFG010000005.1"/>
</dbReference>
<keyword evidence="4" id="KW-0808">Transferase</keyword>
<dbReference type="Gene3D" id="1.20.5.1930">
    <property type="match status" value="1"/>
</dbReference>
<protein>
    <recommendedName>
        <fullName evidence="2">histidine kinase</fullName>
        <ecNumber evidence="2">2.7.13.3</ecNumber>
    </recommendedName>
</protein>
<keyword evidence="5" id="KW-0547">Nucleotide-binding</keyword>
<keyword evidence="12" id="KW-1185">Reference proteome</keyword>
<name>A0A7W7H175_9ACTN</name>
<dbReference type="Proteomes" id="UP000546162">
    <property type="component" value="Unassembled WGS sequence"/>
</dbReference>
<evidence type="ECO:0000256" key="1">
    <source>
        <dbReference type="ARBA" id="ARBA00000085"/>
    </source>
</evidence>
<feature type="domain" description="Histidine kinase/HSP90-like ATPase" evidence="10">
    <location>
        <begin position="298"/>
        <end position="392"/>
    </location>
</feature>
<organism evidence="11 12">
    <name type="scientific">Actinoplanes octamycinicus</name>
    <dbReference type="NCBI Taxonomy" id="135948"/>
    <lineage>
        <taxon>Bacteria</taxon>
        <taxon>Bacillati</taxon>
        <taxon>Actinomycetota</taxon>
        <taxon>Actinomycetes</taxon>
        <taxon>Micromonosporales</taxon>
        <taxon>Micromonosporaceae</taxon>
        <taxon>Actinoplanes</taxon>
    </lineage>
</organism>
<evidence type="ECO:0000256" key="3">
    <source>
        <dbReference type="ARBA" id="ARBA00022553"/>
    </source>
</evidence>
<keyword evidence="9" id="KW-0812">Transmembrane</keyword>
<evidence type="ECO:0000256" key="2">
    <source>
        <dbReference type="ARBA" id="ARBA00012438"/>
    </source>
</evidence>
<proteinExistence type="predicted"/>
<dbReference type="EMBL" id="JACHNB010000001">
    <property type="protein sequence ID" value="MBB4742091.1"/>
    <property type="molecule type" value="Genomic_DNA"/>
</dbReference>
<dbReference type="Pfam" id="PF07730">
    <property type="entry name" value="HisKA_3"/>
    <property type="match status" value="1"/>
</dbReference>